<organism evidence="1 2">
    <name type="scientific">Mucuna pruriens</name>
    <name type="common">Velvet bean</name>
    <name type="synonym">Dolichos pruriens</name>
    <dbReference type="NCBI Taxonomy" id="157652"/>
    <lineage>
        <taxon>Eukaryota</taxon>
        <taxon>Viridiplantae</taxon>
        <taxon>Streptophyta</taxon>
        <taxon>Embryophyta</taxon>
        <taxon>Tracheophyta</taxon>
        <taxon>Spermatophyta</taxon>
        <taxon>Magnoliopsida</taxon>
        <taxon>eudicotyledons</taxon>
        <taxon>Gunneridae</taxon>
        <taxon>Pentapetalae</taxon>
        <taxon>rosids</taxon>
        <taxon>fabids</taxon>
        <taxon>Fabales</taxon>
        <taxon>Fabaceae</taxon>
        <taxon>Papilionoideae</taxon>
        <taxon>50 kb inversion clade</taxon>
        <taxon>NPAAA clade</taxon>
        <taxon>indigoferoid/millettioid clade</taxon>
        <taxon>Phaseoleae</taxon>
        <taxon>Mucuna</taxon>
    </lineage>
</organism>
<dbReference type="PANTHER" id="PTHR33264:SF6">
    <property type="entry name" value="OS01G0638800 PROTEIN"/>
    <property type="match status" value="1"/>
</dbReference>
<proteinExistence type="predicted"/>
<gene>
    <name evidence="1" type="ORF">CR513_59042</name>
</gene>
<reference evidence="1" key="1">
    <citation type="submission" date="2018-05" db="EMBL/GenBank/DDBJ databases">
        <title>Draft genome of Mucuna pruriens seed.</title>
        <authorList>
            <person name="Nnadi N.E."/>
            <person name="Vos R."/>
            <person name="Hasami M.H."/>
            <person name="Devisetty U.K."/>
            <person name="Aguiy J.C."/>
        </authorList>
    </citation>
    <scope>NUCLEOTIDE SEQUENCE [LARGE SCALE GENOMIC DNA]</scope>
    <source>
        <strain evidence="1">JCA_2017</strain>
    </source>
</reference>
<feature type="non-terminal residue" evidence="1">
    <location>
        <position position="1"/>
    </location>
</feature>
<dbReference type="AlphaFoldDB" id="A0A371E9E2"/>
<keyword evidence="2" id="KW-1185">Reference proteome</keyword>
<evidence type="ECO:0000313" key="2">
    <source>
        <dbReference type="Proteomes" id="UP000257109"/>
    </source>
</evidence>
<dbReference type="PANTHER" id="PTHR33264">
    <property type="entry name" value="EXPRESSED PROTEIN"/>
    <property type="match status" value="1"/>
</dbReference>
<dbReference type="Proteomes" id="UP000257109">
    <property type="component" value="Unassembled WGS sequence"/>
</dbReference>
<dbReference type="EMBL" id="QJKJ01015385">
    <property type="protein sequence ID" value="RDX62609.1"/>
    <property type="molecule type" value="Genomic_DNA"/>
</dbReference>
<protein>
    <submittedName>
        <fullName evidence="1">Uncharacterized protein</fullName>
    </submittedName>
</protein>
<accession>A0A371E9E2</accession>
<evidence type="ECO:0000313" key="1">
    <source>
        <dbReference type="EMBL" id="RDX62609.1"/>
    </source>
</evidence>
<name>A0A371E9E2_MUCPR</name>
<dbReference type="OrthoDB" id="689054at2759"/>
<sequence length="167" mass="18696">MDICEGRDNTLRMMNERTKEEKPRGRFSTEDEGGGDLIKCSGKYCRSCCGGYVADCVAVCCCPCAVLHCFALAFLKGPYVVGRKCFGLWKKKKKKKNKTKTKNKNKGHHEDVVVVVETQIGTSNVSASVEQVDTFTLNATFDAEKVWRELYQIAHLDFGRVSSSHDE</sequence>
<dbReference type="STRING" id="157652.A0A371E9E2"/>
<comment type="caution">
    <text evidence="1">The sequence shown here is derived from an EMBL/GenBank/DDBJ whole genome shotgun (WGS) entry which is preliminary data.</text>
</comment>